<dbReference type="PANTHER" id="PTHR45168:SF3">
    <property type="entry name" value="DNAJ HEAT SHOCK PROTEIN FAMILY (HSP40) MEMBER B2"/>
    <property type="match status" value="1"/>
</dbReference>
<dbReference type="Gene3D" id="1.10.287.110">
    <property type="entry name" value="DnaJ domain"/>
    <property type="match status" value="1"/>
</dbReference>
<dbReference type="InterPro" id="IPR018253">
    <property type="entry name" value="DnaJ_domain_CS"/>
</dbReference>
<dbReference type="Pfam" id="PF00226">
    <property type="entry name" value="DnaJ"/>
    <property type="match status" value="1"/>
</dbReference>
<reference evidence="3" key="1">
    <citation type="journal article" date="2018" name="Genome Biol. Evol.">
        <title>Nephromyces encodes a urate metabolism pathway and predicted peroxisomes, demonstrating these are not ancient losses of apicomplexans.</title>
        <authorList>
            <person name="Paight C."/>
            <person name="Slamovits C.H."/>
            <person name="Saffo M.B."/>
            <person name="Lane C.E."/>
        </authorList>
    </citation>
    <scope>NUCLEOTIDE SEQUENCE</scope>
    <source>
        <strain evidence="3">Neph416</strain>
    </source>
</reference>
<dbReference type="PRINTS" id="PR00625">
    <property type="entry name" value="JDOMAIN"/>
</dbReference>
<dbReference type="SUPFAM" id="SSF46565">
    <property type="entry name" value="Chaperone J-domain"/>
    <property type="match status" value="1"/>
</dbReference>
<name>A0A3Q8UBP5_9APIC</name>
<dbReference type="InterPro" id="IPR001623">
    <property type="entry name" value="DnaJ_domain"/>
</dbReference>
<dbReference type="EMBL" id="MK266185">
    <property type="protein sequence ID" value="AZL94402.1"/>
    <property type="molecule type" value="mRNA"/>
</dbReference>
<dbReference type="PROSITE" id="PS50076">
    <property type="entry name" value="DNAJ_2"/>
    <property type="match status" value="1"/>
</dbReference>
<dbReference type="PROSITE" id="PS00636">
    <property type="entry name" value="DNAJ_1"/>
    <property type="match status" value="1"/>
</dbReference>
<dbReference type="InterPro" id="IPR043183">
    <property type="entry name" value="DNJB2/6-like"/>
</dbReference>
<feature type="compositionally biased region" description="Polar residues" evidence="1">
    <location>
        <begin position="169"/>
        <end position="179"/>
    </location>
</feature>
<feature type="region of interest" description="Disordered" evidence="1">
    <location>
        <begin position="152"/>
        <end position="226"/>
    </location>
</feature>
<feature type="compositionally biased region" description="Basic and acidic residues" evidence="1">
    <location>
        <begin position="183"/>
        <end position="198"/>
    </location>
</feature>
<evidence type="ECO:0000313" key="3">
    <source>
        <dbReference type="EMBL" id="AZL94402.1"/>
    </source>
</evidence>
<evidence type="ECO:0000256" key="1">
    <source>
        <dbReference type="SAM" id="MobiDB-lite"/>
    </source>
</evidence>
<evidence type="ECO:0000259" key="2">
    <source>
        <dbReference type="PROSITE" id="PS50076"/>
    </source>
</evidence>
<sequence length="226" mass="25462">MTSRDLYKELGVSRNSSNDQIKAAYRKLAMKWHPDKNPDNKDQATEKFKVISEAYEILSDSKKRNIYDQVGYEGLHNQPTTSSHDQTNFFMSMNHANKIFEEFFGKDFQFFTGDPFGSRRSGSSSFGFGDPFSHAFSSSFFNDPFQSESSNFSFSSSTSRGGGNMGGKSVSQTTTTQFINGREVTRTEKVIRHPDGRVETTVSTSEGNPQPIGSSRRTSSRHYLDR</sequence>
<feature type="compositionally biased region" description="Polar residues" evidence="1">
    <location>
        <begin position="200"/>
        <end position="217"/>
    </location>
</feature>
<protein>
    <submittedName>
        <fullName evidence="3">DJP1-like protein</fullName>
    </submittedName>
</protein>
<organism evidence="3">
    <name type="scientific">Nephromyces sp. MMRI</name>
    <dbReference type="NCBI Taxonomy" id="2496275"/>
    <lineage>
        <taxon>Eukaryota</taxon>
        <taxon>Sar</taxon>
        <taxon>Alveolata</taxon>
        <taxon>Apicomplexa</taxon>
        <taxon>Aconoidasida</taxon>
        <taxon>Nephromycida</taxon>
        <taxon>Nephromyces</taxon>
    </lineage>
</organism>
<dbReference type="PANTHER" id="PTHR45168">
    <property type="entry name" value="DNAJ HOMOLOG SUBFAMILY B MEMBER 2"/>
    <property type="match status" value="1"/>
</dbReference>
<proteinExistence type="evidence at transcript level"/>
<dbReference type="GO" id="GO:0030544">
    <property type="term" value="F:Hsp70 protein binding"/>
    <property type="evidence" value="ECO:0007669"/>
    <property type="project" value="InterPro"/>
</dbReference>
<dbReference type="GO" id="GO:0051082">
    <property type="term" value="F:unfolded protein binding"/>
    <property type="evidence" value="ECO:0007669"/>
    <property type="project" value="InterPro"/>
</dbReference>
<accession>A0A3Q8UBP5</accession>
<dbReference type="InterPro" id="IPR036869">
    <property type="entry name" value="J_dom_sf"/>
</dbReference>
<feature type="domain" description="J" evidence="2">
    <location>
        <begin position="5"/>
        <end position="71"/>
    </location>
</feature>
<dbReference type="AlphaFoldDB" id="A0A3Q8UBP5"/>
<dbReference type="CDD" id="cd06257">
    <property type="entry name" value="DnaJ"/>
    <property type="match status" value="1"/>
</dbReference>
<dbReference type="SMART" id="SM00271">
    <property type="entry name" value="DnaJ"/>
    <property type="match status" value="1"/>
</dbReference>